<dbReference type="AlphaFoldDB" id="M5TVW4"/>
<comment type="caution">
    <text evidence="2">The sequence shown here is derived from an EMBL/GenBank/DDBJ whole genome shotgun (WGS) entry which is preliminary data.</text>
</comment>
<keyword evidence="1" id="KW-0472">Membrane</keyword>
<evidence type="ECO:0000313" key="2">
    <source>
        <dbReference type="EMBL" id="EMI53310.1"/>
    </source>
</evidence>
<accession>M5TVW4</accession>
<dbReference type="Gene3D" id="1.20.120.1760">
    <property type="match status" value="1"/>
</dbReference>
<dbReference type="InterPro" id="IPR043130">
    <property type="entry name" value="CDP-OH_PTrfase_TM_dom"/>
</dbReference>
<keyword evidence="1" id="KW-0812">Transmembrane</keyword>
<dbReference type="EMBL" id="ANOH01000364">
    <property type="protein sequence ID" value="EMI53310.1"/>
    <property type="molecule type" value="Genomic_DNA"/>
</dbReference>
<protein>
    <submittedName>
        <fullName evidence="2">Phosphatidylcholine synthase</fullName>
    </submittedName>
</protein>
<dbReference type="RefSeq" id="WP_008685604.1">
    <property type="nucleotide sequence ID" value="NZ_ANOH01000364.1"/>
</dbReference>
<organism evidence="2 3">
    <name type="scientific">Rhodopirellula sallentina SM41</name>
    <dbReference type="NCBI Taxonomy" id="1263870"/>
    <lineage>
        <taxon>Bacteria</taxon>
        <taxon>Pseudomonadati</taxon>
        <taxon>Planctomycetota</taxon>
        <taxon>Planctomycetia</taxon>
        <taxon>Pirellulales</taxon>
        <taxon>Pirellulaceae</taxon>
        <taxon>Rhodopirellula</taxon>
    </lineage>
</organism>
<dbReference type="PATRIC" id="fig|1263870.3.peg.5598"/>
<feature type="transmembrane region" description="Helical" evidence="1">
    <location>
        <begin position="89"/>
        <end position="106"/>
    </location>
</feature>
<proteinExistence type="predicted"/>
<gene>
    <name evidence="2" type="ORF">RSSM_05283</name>
</gene>
<sequence length="225" mass="25567">MHLLTASGIVPAALAMHELSRPQCDPRLVFAYLMLTTLIDSIDGPLARRFEVKRYAPSIDGRVIDDLLDYLTFAFIPLMLIWRMGWMPAGFGGSVMFAMGASLLGFAHREAKDESRGLFRGFPSYWNLYAIYAGVFSTQWSPWVTAITLWGLSIMTVLPVWVIYPNLAPLRWWRPVFWGGLIWTGCLVAILFWDYPNSPLGLVLVSLLYPMFYVWASIAHVRGLR</sequence>
<feature type="transmembrane region" description="Helical" evidence="1">
    <location>
        <begin position="118"/>
        <end position="137"/>
    </location>
</feature>
<evidence type="ECO:0000313" key="3">
    <source>
        <dbReference type="Proteomes" id="UP000011885"/>
    </source>
</evidence>
<name>M5TVW4_9BACT</name>
<dbReference type="Proteomes" id="UP000011885">
    <property type="component" value="Unassembled WGS sequence"/>
</dbReference>
<keyword evidence="1" id="KW-1133">Transmembrane helix</keyword>
<feature type="transmembrane region" description="Helical" evidence="1">
    <location>
        <begin position="199"/>
        <end position="221"/>
    </location>
</feature>
<feature type="transmembrane region" description="Helical" evidence="1">
    <location>
        <begin position="143"/>
        <end position="164"/>
    </location>
</feature>
<evidence type="ECO:0000256" key="1">
    <source>
        <dbReference type="SAM" id="Phobius"/>
    </source>
</evidence>
<reference evidence="2 3" key="1">
    <citation type="journal article" date="2013" name="Mar. Genomics">
        <title>Expression of sulfatases in Rhodopirellula baltica and the diversity of sulfatases in the genus Rhodopirellula.</title>
        <authorList>
            <person name="Wegner C.E."/>
            <person name="Richter-Heitmann T."/>
            <person name="Klindworth A."/>
            <person name="Klockow C."/>
            <person name="Richter M."/>
            <person name="Achstetter T."/>
            <person name="Glockner F.O."/>
            <person name="Harder J."/>
        </authorList>
    </citation>
    <scope>NUCLEOTIDE SEQUENCE [LARGE SCALE GENOMIC DNA]</scope>
    <source>
        <strain evidence="2 3">SM41</strain>
    </source>
</reference>
<keyword evidence="3" id="KW-1185">Reference proteome</keyword>
<feature type="transmembrane region" description="Helical" evidence="1">
    <location>
        <begin position="176"/>
        <end position="193"/>
    </location>
</feature>